<organism evidence="1 2">
    <name type="scientific">Nostoc cf. commune SO-36</name>
    <dbReference type="NCBI Taxonomy" id="449208"/>
    <lineage>
        <taxon>Bacteria</taxon>
        <taxon>Bacillati</taxon>
        <taxon>Cyanobacteriota</taxon>
        <taxon>Cyanophyceae</taxon>
        <taxon>Nostocales</taxon>
        <taxon>Nostocaceae</taxon>
        <taxon>Nostoc</taxon>
    </lineage>
</organism>
<accession>A0ABN6Q9U1</accession>
<name>A0ABN6Q9U1_NOSCO</name>
<gene>
    <name evidence="1" type="ORF">ANSO36C_54010</name>
</gene>
<proteinExistence type="predicted"/>
<reference evidence="1" key="1">
    <citation type="submission" date="2022-04" db="EMBL/GenBank/DDBJ databases">
        <title>Complete genome sequence of a cyanobacterium, Nostoc sp. SO-36, isolated in Antarctica.</title>
        <authorList>
            <person name="Kanesaki Y."/>
            <person name="Effendi D."/>
            <person name="Sakamoto T."/>
            <person name="Ohtani S."/>
            <person name="Awai K."/>
        </authorList>
    </citation>
    <scope>NUCLEOTIDE SEQUENCE</scope>
    <source>
        <strain evidence="1">SO-36</strain>
    </source>
</reference>
<dbReference type="EMBL" id="AP025732">
    <property type="protein sequence ID" value="BDI19599.1"/>
    <property type="molecule type" value="Genomic_DNA"/>
</dbReference>
<keyword evidence="2" id="KW-1185">Reference proteome</keyword>
<dbReference type="RefSeq" id="WP_251957143.1">
    <property type="nucleotide sequence ID" value="NZ_AP025732.1"/>
</dbReference>
<sequence length="236" mass="27427">MVTEINTDENTAIQFSFMVNEFIKVDSRIQNASGNYVKAEIEIWHPAIVYSFGYDLILKIETYSNLLFPKGGHLEEYTYITRRDELASIFQALLSDGKVELLKTYKDSKGIVRINYAYDCSVLLLYELLEYCHIGLLSKYEPIEFTTVLQCMINAGNKAVKLGIPLINGMLLHSLFTAAKEELKASRNEMLLNDKQREIDNEFQINRKVKLNRIKRQTRADKYSSYNMRKRLFTSF</sequence>
<evidence type="ECO:0000313" key="2">
    <source>
        <dbReference type="Proteomes" id="UP001055453"/>
    </source>
</evidence>
<evidence type="ECO:0000313" key="1">
    <source>
        <dbReference type="EMBL" id="BDI19599.1"/>
    </source>
</evidence>
<dbReference type="Proteomes" id="UP001055453">
    <property type="component" value="Chromosome"/>
</dbReference>
<protein>
    <submittedName>
        <fullName evidence="1">Uncharacterized protein</fullName>
    </submittedName>
</protein>